<dbReference type="InterPro" id="IPR001128">
    <property type="entry name" value="Cyt_P450"/>
</dbReference>
<sequence>MFSFTIKSIFAFVLLPPLYILLEFVYRYYRRSLKFLKGPPRPSLLFGNELELTVQEDLGVLETKWFNQYGLVFRTSSCFGVISVTCNVLTDPQALRYVTMTSAYRFPKSTDSAQITTLQFGRGVLSVEGGEVHLRHRKVLNPAFSATQLRQFLGLFQRTTAGLADKLQQEELGKDGKVINITHWLPRATLDIIGESAFDYKFGAVEGKENELSEIFKHMLYVQSNVSTWCPKRSLLYRAFRRSVNTPIANLLLKFPSRQDKKMMEFSVASKRIAKSLFDAASKEAKLEGDTKHSKDVLSVLVRSNLAEDPKKALSEDEVLSQMATLILAGHETTASTMSWLLYEITRNPQDQERVYQEIQNVREHAGPGVELTATDYDSMPFFNAVIKEALRLHPIVPSISREAGSDDSIPLEYPVLSESGERLSHVTVSKGQRISLNIAMYNRLTQVWGDDADTWRPERFMHDTRQDITVGVYSNLMTFSAGVRACIGWRFALMELQAILFCLLERFQFCPPPPDGSFRGLEDIQRVPAGLMIPMKRGNWRQGLQMPLLIKLRQR</sequence>
<evidence type="ECO:0000313" key="16">
    <source>
        <dbReference type="EMBL" id="KAJ3987551.1"/>
    </source>
</evidence>
<evidence type="ECO:0000256" key="14">
    <source>
        <dbReference type="RuleBase" id="RU000461"/>
    </source>
</evidence>
<accession>A0AA38UWJ0</accession>
<keyword evidence="10 13" id="KW-0408">Iron</keyword>
<evidence type="ECO:0000256" key="8">
    <source>
        <dbReference type="ARBA" id="ARBA00022989"/>
    </source>
</evidence>
<dbReference type="GO" id="GO:0016020">
    <property type="term" value="C:membrane"/>
    <property type="evidence" value="ECO:0007669"/>
    <property type="project" value="UniProtKB-SubCell"/>
</dbReference>
<evidence type="ECO:0000256" key="11">
    <source>
        <dbReference type="ARBA" id="ARBA00023033"/>
    </source>
</evidence>
<dbReference type="InterPro" id="IPR017972">
    <property type="entry name" value="Cyt_P450_CS"/>
</dbReference>
<comment type="caution">
    <text evidence="16">The sequence shown here is derived from an EMBL/GenBank/DDBJ whole genome shotgun (WGS) entry which is preliminary data.</text>
</comment>
<dbReference type="GO" id="GO:0020037">
    <property type="term" value="F:heme binding"/>
    <property type="evidence" value="ECO:0007669"/>
    <property type="project" value="InterPro"/>
</dbReference>
<feature type="transmembrane region" description="Helical" evidence="15">
    <location>
        <begin position="6"/>
        <end position="26"/>
    </location>
</feature>
<dbReference type="InterPro" id="IPR002401">
    <property type="entry name" value="Cyt_P450_E_grp-I"/>
</dbReference>
<keyword evidence="11 14" id="KW-0503">Monooxygenase</keyword>
<dbReference type="GO" id="GO:0016705">
    <property type="term" value="F:oxidoreductase activity, acting on paired donors, with incorporation or reduction of molecular oxygen"/>
    <property type="evidence" value="ECO:0007669"/>
    <property type="project" value="InterPro"/>
</dbReference>
<keyword evidence="7 13" id="KW-0479">Metal-binding</keyword>
<comment type="subcellular location">
    <subcellularLocation>
        <location evidence="2">Membrane</location>
    </subcellularLocation>
</comment>
<evidence type="ECO:0000256" key="7">
    <source>
        <dbReference type="ARBA" id="ARBA00022723"/>
    </source>
</evidence>
<dbReference type="Proteomes" id="UP001163850">
    <property type="component" value="Unassembled WGS sequence"/>
</dbReference>
<proteinExistence type="inferred from homology"/>
<dbReference type="PANTHER" id="PTHR24305">
    <property type="entry name" value="CYTOCHROME P450"/>
    <property type="match status" value="1"/>
</dbReference>
<dbReference type="GO" id="GO:0005506">
    <property type="term" value="F:iron ion binding"/>
    <property type="evidence" value="ECO:0007669"/>
    <property type="project" value="InterPro"/>
</dbReference>
<dbReference type="InterPro" id="IPR036396">
    <property type="entry name" value="Cyt_P450_sf"/>
</dbReference>
<comment type="pathway">
    <text evidence="3">Secondary metabolite biosynthesis; terpenoid biosynthesis.</text>
</comment>
<feature type="binding site" description="axial binding residue" evidence="13">
    <location>
        <position position="487"/>
    </location>
    <ligand>
        <name>heme</name>
        <dbReference type="ChEBI" id="CHEBI:30413"/>
    </ligand>
    <ligandPart>
        <name>Fe</name>
        <dbReference type="ChEBI" id="CHEBI:18248"/>
    </ligandPart>
</feature>
<comment type="similarity">
    <text evidence="4 14">Belongs to the cytochrome P450 family.</text>
</comment>
<dbReference type="InterPro" id="IPR050121">
    <property type="entry name" value="Cytochrome_P450_monoxygenase"/>
</dbReference>
<evidence type="ECO:0000256" key="1">
    <source>
        <dbReference type="ARBA" id="ARBA00001971"/>
    </source>
</evidence>
<dbReference type="Gene3D" id="1.10.630.10">
    <property type="entry name" value="Cytochrome P450"/>
    <property type="match status" value="1"/>
</dbReference>
<dbReference type="Pfam" id="PF00067">
    <property type="entry name" value="p450"/>
    <property type="match status" value="1"/>
</dbReference>
<dbReference type="AlphaFoldDB" id="A0AA38UWJ0"/>
<evidence type="ECO:0000256" key="13">
    <source>
        <dbReference type="PIRSR" id="PIRSR602401-1"/>
    </source>
</evidence>
<evidence type="ECO:0000256" key="6">
    <source>
        <dbReference type="ARBA" id="ARBA00022692"/>
    </source>
</evidence>
<protein>
    <submittedName>
        <fullName evidence="16">Cytochrome P450</fullName>
    </submittedName>
</protein>
<name>A0AA38UWJ0_9AGAR</name>
<dbReference type="SUPFAM" id="SSF48264">
    <property type="entry name" value="Cytochrome P450"/>
    <property type="match status" value="1"/>
</dbReference>
<evidence type="ECO:0000256" key="12">
    <source>
        <dbReference type="ARBA" id="ARBA00023136"/>
    </source>
</evidence>
<evidence type="ECO:0000256" key="3">
    <source>
        <dbReference type="ARBA" id="ARBA00004721"/>
    </source>
</evidence>
<evidence type="ECO:0000256" key="15">
    <source>
        <dbReference type="SAM" id="Phobius"/>
    </source>
</evidence>
<keyword evidence="12 15" id="KW-0472">Membrane</keyword>
<comment type="cofactor">
    <cofactor evidence="1 13">
        <name>heme</name>
        <dbReference type="ChEBI" id="CHEBI:30413"/>
    </cofactor>
</comment>
<keyword evidence="9 14" id="KW-0560">Oxidoreductase</keyword>
<dbReference type="GO" id="GO:0004497">
    <property type="term" value="F:monooxygenase activity"/>
    <property type="evidence" value="ECO:0007669"/>
    <property type="project" value="UniProtKB-KW"/>
</dbReference>
<evidence type="ECO:0000313" key="17">
    <source>
        <dbReference type="Proteomes" id="UP001163850"/>
    </source>
</evidence>
<dbReference type="PRINTS" id="PR00463">
    <property type="entry name" value="EP450I"/>
</dbReference>
<keyword evidence="6 15" id="KW-0812">Transmembrane</keyword>
<keyword evidence="5 13" id="KW-0349">Heme</keyword>
<gene>
    <name evidence="16" type="ORF">F5890DRAFT_1404999</name>
</gene>
<dbReference type="PANTHER" id="PTHR24305:SF166">
    <property type="entry name" value="CYTOCHROME P450 12A4, MITOCHONDRIAL-RELATED"/>
    <property type="match status" value="1"/>
</dbReference>
<keyword evidence="8 15" id="KW-1133">Transmembrane helix</keyword>
<evidence type="ECO:0000256" key="9">
    <source>
        <dbReference type="ARBA" id="ARBA00023002"/>
    </source>
</evidence>
<evidence type="ECO:0000256" key="10">
    <source>
        <dbReference type="ARBA" id="ARBA00023004"/>
    </source>
</evidence>
<dbReference type="PRINTS" id="PR00385">
    <property type="entry name" value="P450"/>
</dbReference>
<evidence type="ECO:0000256" key="2">
    <source>
        <dbReference type="ARBA" id="ARBA00004370"/>
    </source>
</evidence>
<evidence type="ECO:0000256" key="5">
    <source>
        <dbReference type="ARBA" id="ARBA00022617"/>
    </source>
</evidence>
<evidence type="ECO:0000256" key="4">
    <source>
        <dbReference type="ARBA" id="ARBA00010617"/>
    </source>
</evidence>
<dbReference type="EMBL" id="MU801922">
    <property type="protein sequence ID" value="KAJ3987551.1"/>
    <property type="molecule type" value="Genomic_DNA"/>
</dbReference>
<reference evidence="16" key="1">
    <citation type="submission" date="2022-08" db="EMBL/GenBank/DDBJ databases">
        <authorList>
            <consortium name="DOE Joint Genome Institute"/>
            <person name="Min B."/>
            <person name="Riley R."/>
            <person name="Sierra-Patev S."/>
            <person name="Naranjo-Ortiz M."/>
            <person name="Looney B."/>
            <person name="Konkel Z."/>
            <person name="Slot J.C."/>
            <person name="Sakamoto Y."/>
            <person name="Steenwyk J.L."/>
            <person name="Rokas A."/>
            <person name="Carro J."/>
            <person name="Camarero S."/>
            <person name="Ferreira P."/>
            <person name="Molpeceres G."/>
            <person name="Ruiz-Duenas F.J."/>
            <person name="Serrano A."/>
            <person name="Henrissat B."/>
            <person name="Drula E."/>
            <person name="Hughes K.W."/>
            <person name="Mata J.L."/>
            <person name="Ishikawa N.K."/>
            <person name="Vargas-Isla R."/>
            <person name="Ushijima S."/>
            <person name="Smith C.A."/>
            <person name="Ahrendt S."/>
            <person name="Andreopoulos W."/>
            <person name="He G."/>
            <person name="Labutti K."/>
            <person name="Lipzen A."/>
            <person name="Ng V."/>
            <person name="Sandor L."/>
            <person name="Barry K."/>
            <person name="Martinez A.T."/>
            <person name="Xiao Y."/>
            <person name="Gibbons J.G."/>
            <person name="Terashima K."/>
            <person name="Hibbett D.S."/>
            <person name="Grigoriev I.V."/>
        </authorList>
    </citation>
    <scope>NUCLEOTIDE SEQUENCE</scope>
    <source>
        <strain evidence="16">TFB7829</strain>
    </source>
</reference>
<organism evidence="16 17">
    <name type="scientific">Lentinula detonsa</name>
    <dbReference type="NCBI Taxonomy" id="2804962"/>
    <lineage>
        <taxon>Eukaryota</taxon>
        <taxon>Fungi</taxon>
        <taxon>Dikarya</taxon>
        <taxon>Basidiomycota</taxon>
        <taxon>Agaricomycotina</taxon>
        <taxon>Agaricomycetes</taxon>
        <taxon>Agaricomycetidae</taxon>
        <taxon>Agaricales</taxon>
        <taxon>Marasmiineae</taxon>
        <taxon>Omphalotaceae</taxon>
        <taxon>Lentinula</taxon>
    </lineage>
</organism>
<dbReference type="PROSITE" id="PS00086">
    <property type="entry name" value="CYTOCHROME_P450"/>
    <property type="match status" value="1"/>
</dbReference>